<accession>A0A8K0IH88</accession>
<organism evidence="2 3">
    <name type="scientific">Cocos nucifera</name>
    <name type="common">Coconut palm</name>
    <dbReference type="NCBI Taxonomy" id="13894"/>
    <lineage>
        <taxon>Eukaryota</taxon>
        <taxon>Viridiplantae</taxon>
        <taxon>Streptophyta</taxon>
        <taxon>Embryophyta</taxon>
        <taxon>Tracheophyta</taxon>
        <taxon>Spermatophyta</taxon>
        <taxon>Magnoliopsida</taxon>
        <taxon>Liliopsida</taxon>
        <taxon>Arecaceae</taxon>
        <taxon>Arecoideae</taxon>
        <taxon>Cocoseae</taxon>
        <taxon>Attaleinae</taxon>
        <taxon>Cocos</taxon>
    </lineage>
</organism>
<feature type="coiled-coil region" evidence="1">
    <location>
        <begin position="74"/>
        <end position="136"/>
    </location>
</feature>
<sequence>MLKLTKMLKKDMSALMDGWLARELMNVFVLSVDRALQKNISVENALDASSISIIKMMHSLLFIQEALAKHDWAKASLKEKLKKVGEELKLAKAISKKAKENQARLKANLNSAQRRIKNLEHDIKNEKEERKKDLANHRYYKKKTDVALLATEDRIKCVDAKMVEYKASDNFRFEVAEDAIFTYHIGFKKYLKKVKESFPEVDVSCIVLRVKEPIDDKEEEAKAAYSFYGKLVYMKDGEKISKSTVVMSKILAMVKNTGMFFWTCEMEFNQCIAKAKEFFSNINPTFLTLTNIDIE</sequence>
<dbReference type="AlphaFoldDB" id="A0A8K0IH88"/>
<keyword evidence="3" id="KW-1185">Reference proteome</keyword>
<proteinExistence type="predicted"/>
<evidence type="ECO:0000256" key="1">
    <source>
        <dbReference type="SAM" id="Coils"/>
    </source>
</evidence>
<dbReference type="Proteomes" id="UP000797356">
    <property type="component" value="Chromosome 8"/>
</dbReference>
<name>A0A8K0IH88_COCNU</name>
<gene>
    <name evidence="2" type="ORF">COCNU_08G000010</name>
</gene>
<evidence type="ECO:0000313" key="3">
    <source>
        <dbReference type="Proteomes" id="UP000797356"/>
    </source>
</evidence>
<dbReference type="EMBL" id="CM017879">
    <property type="protein sequence ID" value="KAG1358555.1"/>
    <property type="molecule type" value="Genomic_DNA"/>
</dbReference>
<reference evidence="2" key="2">
    <citation type="submission" date="2019-07" db="EMBL/GenBank/DDBJ databases">
        <authorList>
            <person name="Yang Y."/>
            <person name="Bocs S."/>
            <person name="Baudouin L."/>
        </authorList>
    </citation>
    <scope>NUCLEOTIDE SEQUENCE</scope>
    <source>
        <tissue evidence="2">Spear leaf of Hainan Tall coconut</tissue>
    </source>
</reference>
<comment type="caution">
    <text evidence="2">The sequence shown here is derived from an EMBL/GenBank/DDBJ whole genome shotgun (WGS) entry which is preliminary data.</text>
</comment>
<evidence type="ECO:0000313" key="2">
    <source>
        <dbReference type="EMBL" id="KAG1358555.1"/>
    </source>
</evidence>
<reference evidence="2" key="1">
    <citation type="journal article" date="2017" name="Gigascience">
        <title>The genome draft of coconut (Cocos nucifera).</title>
        <authorList>
            <person name="Xiao Y."/>
            <person name="Xu P."/>
            <person name="Fan H."/>
            <person name="Baudouin L."/>
            <person name="Xia W."/>
            <person name="Bocs S."/>
            <person name="Xu J."/>
            <person name="Li Q."/>
            <person name="Guo A."/>
            <person name="Zhou L."/>
            <person name="Li J."/>
            <person name="Wu Y."/>
            <person name="Ma Z."/>
            <person name="Armero A."/>
            <person name="Issali A.E."/>
            <person name="Liu N."/>
            <person name="Peng M."/>
            <person name="Yang Y."/>
        </authorList>
    </citation>
    <scope>NUCLEOTIDE SEQUENCE</scope>
    <source>
        <tissue evidence="2">Spear leaf of Hainan Tall coconut</tissue>
    </source>
</reference>
<keyword evidence="1" id="KW-0175">Coiled coil</keyword>
<protein>
    <submittedName>
        <fullName evidence="2">Uncharacterized protein</fullName>
    </submittedName>
</protein>